<dbReference type="EMBL" id="JALJOQ010000096">
    <property type="protein sequence ID" value="KAK9798573.1"/>
    <property type="molecule type" value="Genomic_DNA"/>
</dbReference>
<dbReference type="PANTHER" id="PTHR48032">
    <property type="entry name" value="RNA-BINDING PROTEIN MUSASHI HOMOLOG RBP6"/>
    <property type="match status" value="1"/>
</dbReference>
<evidence type="ECO:0000256" key="2">
    <source>
        <dbReference type="ARBA" id="ARBA00022884"/>
    </source>
</evidence>
<dbReference type="InterPro" id="IPR035979">
    <property type="entry name" value="RBD_domain_sf"/>
</dbReference>
<accession>A0AAW1NXN9</accession>
<dbReference type="Pfam" id="PF00076">
    <property type="entry name" value="RRM_1"/>
    <property type="match status" value="2"/>
</dbReference>
<dbReference type="PROSITE" id="PS50102">
    <property type="entry name" value="RRM"/>
    <property type="match status" value="2"/>
</dbReference>
<evidence type="ECO:0000313" key="5">
    <source>
        <dbReference type="EMBL" id="KAK9798573.1"/>
    </source>
</evidence>
<evidence type="ECO:0000256" key="3">
    <source>
        <dbReference type="PROSITE-ProRule" id="PRU00176"/>
    </source>
</evidence>
<evidence type="ECO:0000313" key="6">
    <source>
        <dbReference type="Proteomes" id="UP001465755"/>
    </source>
</evidence>
<dbReference type="InterPro" id="IPR000504">
    <property type="entry name" value="RRM_dom"/>
</dbReference>
<gene>
    <name evidence="5" type="ORF">WJX73_000096</name>
</gene>
<evidence type="ECO:0000259" key="4">
    <source>
        <dbReference type="PROSITE" id="PS50102"/>
    </source>
</evidence>
<dbReference type="GO" id="GO:0003729">
    <property type="term" value="F:mRNA binding"/>
    <property type="evidence" value="ECO:0007669"/>
    <property type="project" value="TreeGrafter"/>
</dbReference>
<dbReference type="SMART" id="SM00360">
    <property type="entry name" value="RRM"/>
    <property type="match status" value="2"/>
</dbReference>
<feature type="domain" description="RRM" evidence="4">
    <location>
        <begin position="112"/>
        <end position="190"/>
    </location>
</feature>
<proteinExistence type="predicted"/>
<protein>
    <recommendedName>
        <fullName evidence="4">RRM domain-containing protein</fullName>
    </recommendedName>
</protein>
<name>A0AAW1NXN9_9CHLO</name>
<organism evidence="5 6">
    <name type="scientific">Symbiochloris irregularis</name>
    <dbReference type="NCBI Taxonomy" id="706552"/>
    <lineage>
        <taxon>Eukaryota</taxon>
        <taxon>Viridiplantae</taxon>
        <taxon>Chlorophyta</taxon>
        <taxon>core chlorophytes</taxon>
        <taxon>Trebouxiophyceae</taxon>
        <taxon>Trebouxiales</taxon>
        <taxon>Trebouxiaceae</taxon>
        <taxon>Symbiochloris</taxon>
    </lineage>
</organism>
<dbReference type="Proteomes" id="UP001465755">
    <property type="component" value="Unassembled WGS sequence"/>
</dbReference>
<feature type="domain" description="RRM" evidence="4">
    <location>
        <begin position="16"/>
        <end position="97"/>
    </location>
</feature>
<dbReference type="Gene3D" id="3.30.70.330">
    <property type="match status" value="2"/>
</dbReference>
<keyword evidence="2 3" id="KW-0694">RNA-binding</keyword>
<keyword evidence="6" id="KW-1185">Reference proteome</keyword>
<dbReference type="AlphaFoldDB" id="A0AAW1NXN9"/>
<comment type="caution">
    <text evidence="5">The sequence shown here is derived from an EMBL/GenBank/DDBJ whole genome shotgun (WGS) entry which is preliminary data.</text>
</comment>
<dbReference type="GO" id="GO:0006417">
    <property type="term" value="P:regulation of translation"/>
    <property type="evidence" value="ECO:0007669"/>
    <property type="project" value="TreeGrafter"/>
</dbReference>
<dbReference type="CDD" id="cd12330">
    <property type="entry name" value="RRM2_Hrp1p"/>
    <property type="match status" value="1"/>
</dbReference>
<sequence length="407" mass="43267">MRHGSARMQGGQRSSAKVFVGGLSWTTDASRLRSYFSNWGEVSDAFVSYDRDTGRPRGFGFVVFSDPRVADRVISLQHTVDRREVEAKKAVPKVEQAAVKPLTPSSPFSRTKKIFVGGLAPSVDETVFRLYFERFGEVEDAVVMYDHDNKRPRGFGFITFFSEDSVDQVLCQGPMQTLHDKPIEIKRAVPREQMPAGARPTTAARPVSAYAGAASRAFGPSLSKSAGLGLADNLGLSSSGLGNGYSGMQGLGTRLSSLGIPAVRTQSGLTDYDALDGHSLGAAQGLDLLLSSQQHRAAPPLSATTLSSLGLDDLALLQNTGLAASMGQHPAPSPHRDISGAQSLPTNLEEVLQGLHLGQQGLHSRLSAHDPFTSALLATQCPSPAPLGATSLAHAFDHQAISAGQHW</sequence>
<keyword evidence="1" id="KW-0677">Repeat</keyword>
<dbReference type="SUPFAM" id="SSF54928">
    <property type="entry name" value="RNA-binding domain, RBD"/>
    <property type="match status" value="2"/>
</dbReference>
<reference evidence="5 6" key="1">
    <citation type="journal article" date="2024" name="Nat. Commun.">
        <title>Phylogenomics reveals the evolutionary origins of lichenization in chlorophyte algae.</title>
        <authorList>
            <person name="Puginier C."/>
            <person name="Libourel C."/>
            <person name="Otte J."/>
            <person name="Skaloud P."/>
            <person name="Haon M."/>
            <person name="Grisel S."/>
            <person name="Petersen M."/>
            <person name="Berrin J.G."/>
            <person name="Delaux P.M."/>
            <person name="Dal Grande F."/>
            <person name="Keller J."/>
        </authorList>
    </citation>
    <scope>NUCLEOTIDE SEQUENCE [LARGE SCALE GENOMIC DNA]</scope>
    <source>
        <strain evidence="5 6">SAG 2036</strain>
    </source>
</reference>
<dbReference type="InterPro" id="IPR012677">
    <property type="entry name" value="Nucleotide-bd_a/b_plait_sf"/>
</dbReference>
<evidence type="ECO:0000256" key="1">
    <source>
        <dbReference type="ARBA" id="ARBA00022737"/>
    </source>
</evidence>
<dbReference type="PANTHER" id="PTHR48032:SF6">
    <property type="entry name" value="RNA-BINDING (RRM_RBD_RNP MOTIFS) FAMILY PROTEIN"/>
    <property type="match status" value="1"/>
</dbReference>